<dbReference type="KEGG" id="hdo:MUK72_09630"/>
<dbReference type="RefSeq" id="WP_049916054.1">
    <property type="nucleotide sequence ID" value="NZ_BAAADN010000075.1"/>
</dbReference>
<evidence type="ECO:0000313" key="2">
    <source>
        <dbReference type="Proteomes" id="UP000830542"/>
    </source>
</evidence>
<reference evidence="1" key="1">
    <citation type="submission" date="2022-04" db="EMBL/GenBank/DDBJ databases">
        <title>Sequencing and genomic assembly of Halococcus dombrowskii.</title>
        <authorList>
            <person name="Lim S.W."/>
            <person name="MacLea K.S."/>
        </authorList>
    </citation>
    <scope>NUCLEOTIDE SEQUENCE</scope>
    <source>
        <strain evidence="1">H4</strain>
    </source>
</reference>
<protein>
    <submittedName>
        <fullName evidence="1">Transporter</fullName>
    </submittedName>
</protein>
<organism evidence="1 2">
    <name type="scientific">Halococcus dombrowskii</name>
    <dbReference type="NCBI Taxonomy" id="179637"/>
    <lineage>
        <taxon>Archaea</taxon>
        <taxon>Methanobacteriati</taxon>
        <taxon>Methanobacteriota</taxon>
        <taxon>Stenosarchaea group</taxon>
        <taxon>Halobacteria</taxon>
        <taxon>Halobacteriales</taxon>
        <taxon>Halococcaceae</taxon>
        <taxon>Halococcus</taxon>
    </lineage>
</organism>
<dbReference type="GeneID" id="71762108"/>
<keyword evidence="2" id="KW-1185">Reference proteome</keyword>
<gene>
    <name evidence="1" type="ORF">MUK72_09630</name>
</gene>
<proteinExistence type="predicted"/>
<dbReference type="EMBL" id="CP095005">
    <property type="protein sequence ID" value="UOO94230.1"/>
    <property type="molecule type" value="Genomic_DNA"/>
</dbReference>
<dbReference type="AlphaFoldDB" id="A0AAX3AJD2"/>
<evidence type="ECO:0000313" key="1">
    <source>
        <dbReference type="EMBL" id="UOO94230.1"/>
    </source>
</evidence>
<accession>A0AAX3AJD2</accession>
<dbReference type="Proteomes" id="UP000830542">
    <property type="component" value="Chromosome"/>
</dbReference>
<sequence>MVARSTWLILAGVALLFLPVPPILSAVAGVGVIIAGVALRFVGDDDN</sequence>
<name>A0AAX3AJD2_HALDO</name>